<dbReference type="Proteomes" id="UP000799770">
    <property type="component" value="Unassembled WGS sequence"/>
</dbReference>
<organism evidence="1 2">
    <name type="scientific">Lophiotrema nucula</name>
    <dbReference type="NCBI Taxonomy" id="690887"/>
    <lineage>
        <taxon>Eukaryota</taxon>
        <taxon>Fungi</taxon>
        <taxon>Dikarya</taxon>
        <taxon>Ascomycota</taxon>
        <taxon>Pezizomycotina</taxon>
        <taxon>Dothideomycetes</taxon>
        <taxon>Pleosporomycetidae</taxon>
        <taxon>Pleosporales</taxon>
        <taxon>Lophiotremataceae</taxon>
        <taxon>Lophiotrema</taxon>
    </lineage>
</organism>
<sequence>MSTIRLIALTNSAHMTRLSRHQFNHMLETMLTGEYLADFLVGSFTRGGELVRRSRVLPVKLPGHYAARWRISSRSATPELSSLKSNIWVDFASSRSTSSNWQTFLWDIIRQRVHERLFNTGEGRDKAKKANLERVPSPSVLRARISARLIQARGIY</sequence>
<name>A0A6A5Z4I9_9PLEO</name>
<gene>
    <name evidence="1" type="ORF">BDV96DRAFT_117800</name>
</gene>
<protein>
    <submittedName>
        <fullName evidence="1">Uncharacterized protein</fullName>
    </submittedName>
</protein>
<keyword evidence="2" id="KW-1185">Reference proteome</keyword>
<dbReference type="EMBL" id="ML977327">
    <property type="protein sequence ID" value="KAF2113807.1"/>
    <property type="molecule type" value="Genomic_DNA"/>
</dbReference>
<reference evidence="1" key="1">
    <citation type="journal article" date="2020" name="Stud. Mycol.">
        <title>101 Dothideomycetes genomes: a test case for predicting lifestyles and emergence of pathogens.</title>
        <authorList>
            <person name="Haridas S."/>
            <person name="Albert R."/>
            <person name="Binder M."/>
            <person name="Bloem J."/>
            <person name="Labutti K."/>
            <person name="Salamov A."/>
            <person name="Andreopoulos B."/>
            <person name="Baker S."/>
            <person name="Barry K."/>
            <person name="Bills G."/>
            <person name="Bluhm B."/>
            <person name="Cannon C."/>
            <person name="Castanera R."/>
            <person name="Culley D."/>
            <person name="Daum C."/>
            <person name="Ezra D."/>
            <person name="Gonzalez J."/>
            <person name="Henrissat B."/>
            <person name="Kuo A."/>
            <person name="Liang C."/>
            <person name="Lipzen A."/>
            <person name="Lutzoni F."/>
            <person name="Magnuson J."/>
            <person name="Mondo S."/>
            <person name="Nolan M."/>
            <person name="Ohm R."/>
            <person name="Pangilinan J."/>
            <person name="Park H.-J."/>
            <person name="Ramirez L."/>
            <person name="Alfaro M."/>
            <person name="Sun H."/>
            <person name="Tritt A."/>
            <person name="Yoshinaga Y."/>
            <person name="Zwiers L.-H."/>
            <person name="Turgeon B."/>
            <person name="Goodwin S."/>
            <person name="Spatafora J."/>
            <person name="Crous P."/>
            <person name="Grigoriev I."/>
        </authorList>
    </citation>
    <scope>NUCLEOTIDE SEQUENCE</scope>
    <source>
        <strain evidence="1">CBS 627.86</strain>
    </source>
</reference>
<accession>A0A6A5Z4I9</accession>
<proteinExistence type="predicted"/>
<dbReference type="AlphaFoldDB" id="A0A6A5Z4I9"/>
<evidence type="ECO:0000313" key="1">
    <source>
        <dbReference type="EMBL" id="KAF2113807.1"/>
    </source>
</evidence>
<evidence type="ECO:0000313" key="2">
    <source>
        <dbReference type="Proteomes" id="UP000799770"/>
    </source>
</evidence>